<keyword evidence="5" id="KW-1185">Reference proteome</keyword>
<sequence length="128" mass="14377">MGIGRYVVREVAKELDHRSREFYEFVMPAIDMVEEGSDLVVMIDLPGFAKQDIALRIQRNILSITAKRAAPEETGTVYQRHRPLRIEKSIVLPITVKEGEKVVGTATYTDGVVTLRIPVPSKETIPIT</sequence>
<dbReference type="HOGENOM" id="CLU_046737_9_5_2"/>
<dbReference type="KEGG" id="nev:NTE_01031"/>
<evidence type="ECO:0000313" key="4">
    <source>
        <dbReference type="EMBL" id="AIF83105.1"/>
    </source>
</evidence>
<dbReference type="Pfam" id="PF00011">
    <property type="entry name" value="HSP20"/>
    <property type="match status" value="1"/>
</dbReference>
<accession>A0A075MPQ1</accession>
<gene>
    <name evidence="4" type="ORF">NTE_01031</name>
</gene>
<evidence type="ECO:0000313" key="5">
    <source>
        <dbReference type="Proteomes" id="UP000028194"/>
    </source>
</evidence>
<evidence type="ECO:0000259" key="3">
    <source>
        <dbReference type="PROSITE" id="PS01031"/>
    </source>
</evidence>
<reference evidence="4 5" key="1">
    <citation type="journal article" date="2014" name="PLoS ONE">
        <title>Genome Sequence of Candidatus Nitrososphaera evergladensis from Group I.1b Enriched from Everglades Soil Reveals Novel Genomic Features of the Ammonia-Oxidizing Archaea.</title>
        <authorList>
            <person name="Zhalnina K.V."/>
            <person name="Dias R."/>
            <person name="Leonard M.T."/>
            <person name="Dorr de Quadros P."/>
            <person name="Camargo F.A."/>
            <person name="Drew J.C."/>
            <person name="Farmerie W.G."/>
            <person name="Daroub S.H."/>
            <person name="Triplett E.W."/>
        </authorList>
    </citation>
    <scope>NUCLEOTIDE SEQUENCE [LARGE SCALE GENOMIC DNA]</scope>
    <source>
        <strain evidence="4 5">SR1</strain>
    </source>
</reference>
<name>A0A075MPQ1_9ARCH</name>
<dbReference type="eggNOG" id="arCOG01832">
    <property type="taxonomic scope" value="Archaea"/>
</dbReference>
<evidence type="ECO:0000256" key="1">
    <source>
        <dbReference type="PROSITE-ProRule" id="PRU00285"/>
    </source>
</evidence>
<dbReference type="STRING" id="1459636.NTE_01031"/>
<comment type="similarity">
    <text evidence="1 2">Belongs to the small heat shock protein (HSP20) family.</text>
</comment>
<dbReference type="OrthoDB" id="198277at2157"/>
<dbReference type="Proteomes" id="UP000028194">
    <property type="component" value="Chromosome"/>
</dbReference>
<dbReference type="InterPro" id="IPR008978">
    <property type="entry name" value="HSP20-like_chaperone"/>
</dbReference>
<protein>
    <submittedName>
        <fullName evidence="4">Molecular chaperone (Small heat shock protein)</fullName>
    </submittedName>
</protein>
<dbReference type="AlphaFoldDB" id="A0A075MPQ1"/>
<dbReference type="Gene3D" id="2.60.40.790">
    <property type="match status" value="1"/>
</dbReference>
<dbReference type="RefSeq" id="WP_148699935.1">
    <property type="nucleotide sequence ID" value="NZ_CP007174.1"/>
</dbReference>
<dbReference type="InterPro" id="IPR002068">
    <property type="entry name" value="A-crystallin/Hsp20_dom"/>
</dbReference>
<keyword evidence="4" id="KW-0346">Stress response</keyword>
<proteinExistence type="inferred from homology"/>
<dbReference type="SUPFAM" id="SSF49764">
    <property type="entry name" value="HSP20-like chaperones"/>
    <property type="match status" value="1"/>
</dbReference>
<dbReference type="EMBL" id="CP007174">
    <property type="protein sequence ID" value="AIF83105.1"/>
    <property type="molecule type" value="Genomic_DNA"/>
</dbReference>
<dbReference type="PROSITE" id="PS01031">
    <property type="entry name" value="SHSP"/>
    <property type="match status" value="1"/>
</dbReference>
<dbReference type="NCBIfam" id="NF041799">
    <property type="entry name" value="Hsp14"/>
    <property type="match status" value="1"/>
</dbReference>
<dbReference type="CDD" id="cd06464">
    <property type="entry name" value="ACD_sHsps-like"/>
    <property type="match status" value="1"/>
</dbReference>
<dbReference type="GeneID" id="41596854"/>
<feature type="domain" description="SHSP" evidence="3">
    <location>
        <begin position="21"/>
        <end position="128"/>
    </location>
</feature>
<organism evidence="4 5">
    <name type="scientific">Candidatus Nitrososphaera evergladensis SR1</name>
    <dbReference type="NCBI Taxonomy" id="1459636"/>
    <lineage>
        <taxon>Archaea</taxon>
        <taxon>Nitrososphaerota</taxon>
        <taxon>Nitrososphaeria</taxon>
        <taxon>Nitrososphaerales</taxon>
        <taxon>Nitrososphaeraceae</taxon>
        <taxon>Nitrososphaera</taxon>
    </lineage>
</organism>
<evidence type="ECO:0000256" key="2">
    <source>
        <dbReference type="RuleBase" id="RU003616"/>
    </source>
</evidence>